<evidence type="ECO:0000313" key="3">
    <source>
        <dbReference type="Proteomes" id="UP000078561"/>
    </source>
</evidence>
<evidence type="ECO:0000313" key="2">
    <source>
        <dbReference type="EMBL" id="SAL94884.1"/>
    </source>
</evidence>
<sequence>MVLKSAFLLAVSASLVLTTQAALNKRDTPLYKRDSAIKEINKALLDQKVKDCVEKSVGLGADSSSTKYVEQVLACVNIANAQGGAQGQAMYTPPGPAGFVGNEMGNKALKPALR</sequence>
<organism evidence="2">
    <name type="scientific">Absidia glauca</name>
    <name type="common">Pin mould</name>
    <dbReference type="NCBI Taxonomy" id="4829"/>
    <lineage>
        <taxon>Eukaryota</taxon>
        <taxon>Fungi</taxon>
        <taxon>Fungi incertae sedis</taxon>
        <taxon>Mucoromycota</taxon>
        <taxon>Mucoromycotina</taxon>
        <taxon>Mucoromycetes</taxon>
        <taxon>Mucorales</taxon>
        <taxon>Cunninghamellaceae</taxon>
        <taxon>Absidia</taxon>
    </lineage>
</organism>
<accession>A0A163IRB0</accession>
<feature type="signal peptide" evidence="1">
    <location>
        <begin position="1"/>
        <end position="21"/>
    </location>
</feature>
<name>A0A163IRB0_ABSGL</name>
<keyword evidence="1" id="KW-0732">Signal</keyword>
<gene>
    <name evidence="2" type="primary">ABSGL_00176.1 scaffold 349</name>
</gene>
<protein>
    <submittedName>
        <fullName evidence="2">Uncharacterized protein</fullName>
    </submittedName>
</protein>
<dbReference type="EMBL" id="LT550042">
    <property type="protein sequence ID" value="SAL94884.1"/>
    <property type="molecule type" value="Genomic_DNA"/>
</dbReference>
<dbReference type="AlphaFoldDB" id="A0A163IRB0"/>
<feature type="chain" id="PRO_5007843148" evidence="1">
    <location>
        <begin position="22"/>
        <end position="114"/>
    </location>
</feature>
<keyword evidence="3" id="KW-1185">Reference proteome</keyword>
<proteinExistence type="predicted"/>
<dbReference type="Proteomes" id="UP000078561">
    <property type="component" value="Unassembled WGS sequence"/>
</dbReference>
<dbReference type="InParanoid" id="A0A163IRB0"/>
<evidence type="ECO:0000256" key="1">
    <source>
        <dbReference type="SAM" id="SignalP"/>
    </source>
</evidence>
<reference evidence="2" key="1">
    <citation type="submission" date="2016-04" db="EMBL/GenBank/DDBJ databases">
        <authorList>
            <person name="Evans L.H."/>
            <person name="Alamgir A."/>
            <person name="Owens N."/>
            <person name="Weber N.D."/>
            <person name="Virtaneva K."/>
            <person name="Barbian K."/>
            <person name="Babar A."/>
            <person name="Rosenke K."/>
        </authorList>
    </citation>
    <scope>NUCLEOTIDE SEQUENCE [LARGE SCALE GENOMIC DNA]</scope>
    <source>
        <strain evidence="2">CBS 101.48</strain>
    </source>
</reference>